<name>A0A1W6K8B6_9GAMM</name>
<dbReference type="GO" id="GO:0016787">
    <property type="term" value="F:hydrolase activity"/>
    <property type="evidence" value="ECO:0007669"/>
    <property type="project" value="UniProtKB-KW"/>
</dbReference>
<dbReference type="InterPro" id="IPR025669">
    <property type="entry name" value="AAA_dom"/>
</dbReference>
<gene>
    <name evidence="2" type="primary">soj</name>
    <name evidence="2" type="ORF">MARSALSMR5_01553</name>
</gene>
<keyword evidence="2" id="KW-0378">Hydrolase</keyword>
<reference evidence="2 3" key="1">
    <citation type="submission" date="2017-04" db="EMBL/GenBank/DDBJ databases">
        <title>Genome Sequence of Marinobacter salarius strain SMR5 Isolated from a culture of the Diatom Skeletonema marinoi.</title>
        <authorList>
            <person name="Topel M."/>
            <person name="Pinder M.I.M."/>
            <person name="Johansson O.N."/>
            <person name="Kourtchenko O."/>
            <person name="Godhe A."/>
            <person name="Clarke A.K."/>
        </authorList>
    </citation>
    <scope>NUCLEOTIDE SEQUENCE [LARGE SCALE GENOMIC DNA]</scope>
    <source>
        <strain evidence="2 3">SMR5</strain>
    </source>
</reference>
<evidence type="ECO:0000259" key="1">
    <source>
        <dbReference type="Pfam" id="PF13614"/>
    </source>
</evidence>
<dbReference type="STRING" id="1420917.AU15_10005"/>
<dbReference type="CDD" id="cd02042">
    <property type="entry name" value="ParAB_family"/>
    <property type="match status" value="1"/>
</dbReference>
<dbReference type="Proteomes" id="UP000193100">
    <property type="component" value="Chromosome"/>
</dbReference>
<dbReference type="EC" id="3.6.-.-" evidence="2"/>
<dbReference type="PANTHER" id="PTHR13696:SF69">
    <property type="entry name" value="PLASMID PARTITIONING PROTEIN-RELATED"/>
    <property type="match status" value="1"/>
</dbReference>
<proteinExistence type="predicted"/>
<evidence type="ECO:0000313" key="3">
    <source>
        <dbReference type="Proteomes" id="UP000193100"/>
    </source>
</evidence>
<evidence type="ECO:0000313" key="2">
    <source>
        <dbReference type="EMBL" id="ARM83640.1"/>
    </source>
</evidence>
<organism evidence="2 3">
    <name type="scientific">Marinobacter salarius</name>
    <dbReference type="NCBI Taxonomy" id="1420917"/>
    <lineage>
        <taxon>Bacteria</taxon>
        <taxon>Pseudomonadati</taxon>
        <taxon>Pseudomonadota</taxon>
        <taxon>Gammaproteobacteria</taxon>
        <taxon>Pseudomonadales</taxon>
        <taxon>Marinobacteraceae</taxon>
        <taxon>Marinobacter</taxon>
    </lineage>
</organism>
<dbReference type="InterPro" id="IPR050678">
    <property type="entry name" value="DNA_Partitioning_ATPase"/>
</dbReference>
<dbReference type="PANTHER" id="PTHR13696">
    <property type="entry name" value="P-LOOP CONTAINING NUCLEOSIDE TRIPHOSPHATE HYDROLASE"/>
    <property type="match status" value="1"/>
</dbReference>
<feature type="domain" description="AAA" evidence="1">
    <location>
        <begin position="33"/>
        <end position="212"/>
    </location>
</feature>
<protein>
    <submittedName>
        <fullName evidence="2">Sporulation initiation inhibitor protein Soj</fullName>
        <ecNumber evidence="2">3.6.-.-</ecNumber>
    </submittedName>
</protein>
<dbReference type="InterPro" id="IPR027417">
    <property type="entry name" value="P-loop_NTPase"/>
</dbReference>
<dbReference type="Pfam" id="PF13614">
    <property type="entry name" value="AAA_31"/>
    <property type="match status" value="1"/>
</dbReference>
<dbReference type="SUPFAM" id="SSF52540">
    <property type="entry name" value="P-loop containing nucleoside triphosphate hydrolases"/>
    <property type="match status" value="1"/>
</dbReference>
<dbReference type="EMBL" id="CP020931">
    <property type="protein sequence ID" value="ARM83640.1"/>
    <property type="molecule type" value="Genomic_DNA"/>
</dbReference>
<dbReference type="AlphaFoldDB" id="A0A1W6K8B6"/>
<accession>A0A1W6K8B6</accession>
<sequence length="296" mass="32443">MRATFPERVFLENQCGDEVGDEFGDGYGVHSVRIWAVANQKGGVGKTTSVVALGGLLAESGKRVLVVDLDPHGSLTSWFGYDPDTIAHSVFDLFQHQGKVPDGLPAQLITETSCPGLSLLPASTALATLERRMVGVEGMGLIVSRALTQLWDDFDYVLLDNTPSLGVLMVNALAAAQHLIIPVQTEFLAIKGLERMLHTLTMIMRSQKNQLSYTIVPTLFDRRTQASVKSLNQLRKTHSDTLWRFAIPVDTKFRDASQAGITPSSMDAETHGVRGYARLLSDLQEITRSVAERRHG</sequence>
<dbReference type="Gene3D" id="3.40.50.300">
    <property type="entry name" value="P-loop containing nucleotide triphosphate hydrolases"/>
    <property type="match status" value="1"/>
</dbReference>